<dbReference type="AlphaFoldDB" id="A0A1X3FWK7"/>
<protein>
    <recommendedName>
        <fullName evidence="3">DUF2188 domain-containing protein</fullName>
    </recommendedName>
</protein>
<proteinExistence type="predicted"/>
<evidence type="ECO:0008006" key="3">
    <source>
        <dbReference type="Google" id="ProtNLM"/>
    </source>
</evidence>
<organism evidence="1 2">
    <name type="scientific">Bradyrhizobium canariense</name>
    <dbReference type="NCBI Taxonomy" id="255045"/>
    <lineage>
        <taxon>Bacteria</taxon>
        <taxon>Pseudomonadati</taxon>
        <taxon>Pseudomonadota</taxon>
        <taxon>Alphaproteobacteria</taxon>
        <taxon>Hyphomicrobiales</taxon>
        <taxon>Nitrobacteraceae</taxon>
        <taxon>Bradyrhizobium</taxon>
    </lineage>
</organism>
<reference evidence="1 2" key="1">
    <citation type="submission" date="2017-03" db="EMBL/GenBank/DDBJ databases">
        <title>Whole genome sequences of fourteen strains of Bradyrhizobium canariense and one strain of Bradyrhizobium japonicum isolated from Lupinus (Papilionoideae: Genisteae) species in Algeria.</title>
        <authorList>
            <person name="Crovadore J."/>
            <person name="Chekireb D."/>
            <person name="Brachmann A."/>
            <person name="Chablais R."/>
            <person name="Cochard B."/>
            <person name="Lefort F."/>
        </authorList>
    </citation>
    <scope>NUCLEOTIDE SEQUENCE [LARGE SCALE GENOMIC DNA]</scope>
    <source>
        <strain evidence="1 2">UBMA195</strain>
    </source>
</reference>
<dbReference type="Proteomes" id="UP000193553">
    <property type="component" value="Unassembled WGS sequence"/>
</dbReference>
<name>A0A1X3FWK7_9BRAD</name>
<comment type="caution">
    <text evidence="1">The sequence shown here is derived from an EMBL/GenBank/DDBJ whole genome shotgun (WGS) entry which is preliminary data.</text>
</comment>
<gene>
    <name evidence="1" type="ORF">BSZ18_16125</name>
</gene>
<sequence>MANEVVGTRPDTAEGPVVFVGRDRRGNWVVRERNGTFGGLFLSRAQALKYALSENGYHPGAIIEVSNEIELDIHANPRVAANAGFGKGVRAAR</sequence>
<accession>A0A1X3FWK7</accession>
<dbReference type="EMBL" id="NAFI01000171">
    <property type="protein sequence ID" value="OSJ10839.1"/>
    <property type="molecule type" value="Genomic_DNA"/>
</dbReference>
<evidence type="ECO:0000313" key="2">
    <source>
        <dbReference type="Proteomes" id="UP000193553"/>
    </source>
</evidence>
<evidence type="ECO:0000313" key="1">
    <source>
        <dbReference type="EMBL" id="OSJ10839.1"/>
    </source>
</evidence>